<dbReference type="Gene3D" id="3.40.50.300">
    <property type="entry name" value="P-loop containing nucleotide triphosphate hydrolases"/>
    <property type="match status" value="2"/>
</dbReference>
<feature type="domain" description="AAA+ ATPase" evidence="1">
    <location>
        <begin position="289"/>
        <end position="634"/>
    </location>
</feature>
<accession>A0ABR6YWG6</accession>
<dbReference type="RefSeq" id="WP_186893970.1">
    <property type="nucleotide sequence ID" value="NZ_WJBE01000005.1"/>
</dbReference>
<dbReference type="SMART" id="SM00382">
    <property type="entry name" value="AAA"/>
    <property type="match status" value="1"/>
</dbReference>
<dbReference type="Proteomes" id="UP000622405">
    <property type="component" value="Unassembled WGS sequence"/>
</dbReference>
<evidence type="ECO:0000313" key="3">
    <source>
        <dbReference type="Proteomes" id="UP000622405"/>
    </source>
</evidence>
<gene>
    <name evidence="2" type="ORF">GH811_07720</name>
</gene>
<dbReference type="InterPro" id="IPR052934">
    <property type="entry name" value="Methyl-DNA_Rec/Restrict_Enz"/>
</dbReference>
<dbReference type="InterPro" id="IPR011704">
    <property type="entry name" value="ATPase_dyneun-rel_AAA"/>
</dbReference>
<dbReference type="InterPro" id="IPR003593">
    <property type="entry name" value="AAA+_ATPase"/>
</dbReference>
<protein>
    <submittedName>
        <fullName evidence="2">AAA domain-containing protein</fullName>
    </submittedName>
</protein>
<dbReference type="Pfam" id="PF07728">
    <property type="entry name" value="AAA_5"/>
    <property type="match status" value="1"/>
</dbReference>
<organism evidence="2 3">
    <name type="scientific">Acetobacterium malicum</name>
    <dbReference type="NCBI Taxonomy" id="52692"/>
    <lineage>
        <taxon>Bacteria</taxon>
        <taxon>Bacillati</taxon>
        <taxon>Bacillota</taxon>
        <taxon>Clostridia</taxon>
        <taxon>Eubacteriales</taxon>
        <taxon>Eubacteriaceae</taxon>
        <taxon>Acetobacterium</taxon>
    </lineage>
</organism>
<keyword evidence="3" id="KW-1185">Reference proteome</keyword>
<comment type="caution">
    <text evidence="2">The sequence shown here is derived from an EMBL/GenBank/DDBJ whole genome shotgun (WGS) entry which is preliminary data.</text>
</comment>
<evidence type="ECO:0000259" key="1">
    <source>
        <dbReference type="SMART" id="SM00382"/>
    </source>
</evidence>
<proteinExistence type="predicted"/>
<dbReference type="InterPro" id="IPR027417">
    <property type="entry name" value="P-loop_NTPase"/>
</dbReference>
<dbReference type="EMBL" id="WJBE01000005">
    <property type="protein sequence ID" value="MBC3899503.1"/>
    <property type="molecule type" value="Genomic_DNA"/>
</dbReference>
<evidence type="ECO:0000313" key="2">
    <source>
        <dbReference type="EMBL" id="MBC3899503.1"/>
    </source>
</evidence>
<sequence length="752" mass="86064">MNKLFIGKFKTGDQLDKNYYRIDTTDQDFFKQHFNGMEAGDYVLPVKAGEIEKLFMLEQFETNETNIEAKFRVVQVYEPKLALTGNIVSCKYFQPDLNLLNKAIKSTRGVGFIPVALEENSPEIPEIDFNKSKRRFFVCLKSKLEQVAFFKPFDICLVVSDMEKTRIEDILEFNGQSFSRKNVLWDLYLDKTSNGNEKYSLRQLLEFANEKNDDAPKKRNYITSLLSELDSESIFPVDSPISLYDNVIVGRKRSASGGSTGTVSATVEDDLTDVEETTDYEKYAKLMQFNPNVILYGPPGTGKTYGAMRIIEAFEKQNGSPVSFKQVVAEKRAKFITFHQAFSYEEFVEGIRPQIDEDGQMAYPVQPGVLKEFADACSMQSKKKNIKDEALNNTTPSNQVWKVSLGRKNENHIYTTLRDKNVIAIGYGPEEDVSDWNDAQLDQRDPTSTLKCLHRRVNIGDIVMVFNSPQTIRLMGVITSDYFYDNSDGFGYRHRRAVKWLANFEAKPKDIITINKNKQLVQGAIYKLRVSVNDALALLEKEENKDDLPKPYYLIIDEINRGNIAKIFGELITLIEKDKRELLTCELPYSRDAFSIPGNLFLIGTMNTSDRSIALLDTALRRRFAFVEINPDASLVERFHPSIGGNVSPGKLLQALNNRITDKIDRDHRIGHSYFMGDDLVTKYDLYNVWYYKLLPLLMEYFYNDIKQVGQIIGDRFFDKQTGEIIQFSLKPDEDGISQFEAALISIYEKGV</sequence>
<reference evidence="2 3" key="1">
    <citation type="journal article" date="2020" name="mSystems">
        <title>Defining Genomic and Predicted Metabolic Features of the Acetobacterium Genus.</title>
        <authorList>
            <person name="Ross D.E."/>
            <person name="Marshall C.W."/>
            <person name="Gulliver D."/>
            <person name="May H.D."/>
            <person name="Norman R.S."/>
        </authorList>
    </citation>
    <scope>NUCLEOTIDE SEQUENCE [LARGE SCALE GENOMIC DNA]</scope>
    <source>
        <strain evidence="2 3">DSM 4132</strain>
    </source>
</reference>
<dbReference type="PANTHER" id="PTHR37291:SF1">
    <property type="entry name" value="TYPE IV METHYL-DIRECTED RESTRICTION ENZYME ECOKMCRB SUBUNIT"/>
    <property type="match status" value="1"/>
</dbReference>
<name>A0ABR6YWG6_9FIRM</name>
<dbReference type="SUPFAM" id="SSF52540">
    <property type="entry name" value="P-loop containing nucleoside triphosphate hydrolases"/>
    <property type="match status" value="1"/>
</dbReference>
<dbReference type="PANTHER" id="PTHR37291">
    <property type="entry name" value="5-METHYLCYTOSINE-SPECIFIC RESTRICTION ENZYME B"/>
    <property type="match status" value="1"/>
</dbReference>